<dbReference type="AlphaFoldDB" id="A0A448WHC3"/>
<evidence type="ECO:0000313" key="3">
    <source>
        <dbReference type="Proteomes" id="UP000784294"/>
    </source>
</evidence>
<proteinExistence type="predicted"/>
<protein>
    <submittedName>
        <fullName evidence="2">Uncharacterized protein</fullName>
    </submittedName>
</protein>
<evidence type="ECO:0000256" key="1">
    <source>
        <dbReference type="SAM" id="MobiDB-lite"/>
    </source>
</evidence>
<reference evidence="2" key="1">
    <citation type="submission" date="2018-11" db="EMBL/GenBank/DDBJ databases">
        <authorList>
            <consortium name="Pathogen Informatics"/>
        </authorList>
    </citation>
    <scope>NUCLEOTIDE SEQUENCE</scope>
</reference>
<name>A0A448WHC3_9PLAT</name>
<accession>A0A448WHC3</accession>
<comment type="caution">
    <text evidence="2">The sequence shown here is derived from an EMBL/GenBank/DDBJ whole genome shotgun (WGS) entry which is preliminary data.</text>
</comment>
<dbReference type="Proteomes" id="UP000784294">
    <property type="component" value="Unassembled WGS sequence"/>
</dbReference>
<keyword evidence="3" id="KW-1185">Reference proteome</keyword>
<dbReference type="EMBL" id="CAAALY010012473">
    <property type="protein sequence ID" value="VEL11664.1"/>
    <property type="molecule type" value="Genomic_DNA"/>
</dbReference>
<feature type="region of interest" description="Disordered" evidence="1">
    <location>
        <begin position="1"/>
        <end position="27"/>
    </location>
</feature>
<gene>
    <name evidence="2" type="ORF">PXEA_LOCUS5104</name>
</gene>
<evidence type="ECO:0000313" key="2">
    <source>
        <dbReference type="EMBL" id="VEL11664.1"/>
    </source>
</evidence>
<sequence>MAKLTDDVDYDAGGTFENVSSPLSDAGNHENYYGRRLRTRCVILSHPDNKIKLRQGQPTSKIYYASQFRNFLLSSGWRRDKVSH</sequence>
<organism evidence="2 3">
    <name type="scientific">Protopolystoma xenopodis</name>
    <dbReference type="NCBI Taxonomy" id="117903"/>
    <lineage>
        <taxon>Eukaryota</taxon>
        <taxon>Metazoa</taxon>
        <taxon>Spiralia</taxon>
        <taxon>Lophotrochozoa</taxon>
        <taxon>Platyhelminthes</taxon>
        <taxon>Monogenea</taxon>
        <taxon>Polyopisthocotylea</taxon>
        <taxon>Polystomatidea</taxon>
        <taxon>Polystomatidae</taxon>
        <taxon>Protopolystoma</taxon>
    </lineage>
</organism>